<dbReference type="EMBL" id="JAFIRR010000033">
    <property type="protein sequence ID" value="MCO6415784.1"/>
    <property type="molecule type" value="Genomic_DNA"/>
</dbReference>
<evidence type="ECO:0000313" key="3">
    <source>
        <dbReference type="Proteomes" id="UP001523392"/>
    </source>
</evidence>
<protein>
    <submittedName>
        <fullName evidence="2">TniB family NTP-binding protein</fullName>
    </submittedName>
</protein>
<dbReference type="Proteomes" id="UP001523392">
    <property type="component" value="Unassembled WGS sequence"/>
</dbReference>
<keyword evidence="3" id="KW-1185">Reference proteome</keyword>
<dbReference type="InterPro" id="IPR008868">
    <property type="entry name" value="TniB"/>
</dbReference>
<evidence type="ECO:0000256" key="1">
    <source>
        <dbReference type="SAM" id="MobiDB-lite"/>
    </source>
</evidence>
<proteinExistence type="predicted"/>
<feature type="region of interest" description="Disordered" evidence="1">
    <location>
        <begin position="190"/>
        <end position="233"/>
    </location>
</feature>
<comment type="caution">
    <text evidence="2">The sequence shown here is derived from an EMBL/GenBank/DDBJ whole genome shotgun (WGS) entry which is preliminary data.</text>
</comment>
<accession>A0ABT1D3K0</accession>
<name>A0ABT1D3K0_9PROT</name>
<dbReference type="SUPFAM" id="SSF52540">
    <property type="entry name" value="P-loop containing nucleoside triphosphate hydrolases"/>
    <property type="match status" value="1"/>
</dbReference>
<dbReference type="Pfam" id="PF05621">
    <property type="entry name" value="TniB"/>
    <property type="match status" value="1"/>
</dbReference>
<evidence type="ECO:0000313" key="2">
    <source>
        <dbReference type="EMBL" id="MCO6415784.1"/>
    </source>
</evidence>
<reference evidence="2 3" key="1">
    <citation type="submission" date="2021-12" db="EMBL/GenBank/DDBJ databases">
        <title>Siccirubricoccus leaddurans sp. nov., a high concentration Zn2+ tolerance bacterium.</title>
        <authorList>
            <person name="Cao Y."/>
        </authorList>
    </citation>
    <scope>NUCLEOTIDE SEQUENCE [LARGE SCALE GENOMIC DNA]</scope>
    <source>
        <strain evidence="2 3">KC 17139</strain>
    </source>
</reference>
<sequence length="233" mass="26996">MAGLLQQLDDPDPDTGTYLARLRRALRLMEQQRTELLICDEIQHLIDSDTHKIDYRTADILKTIANARVCSLLAVGLPHASRVLMSNEQIDERCFPTITIEPFDWFLEEEREEFRVILMAWEEALDLPEPSHLGRMPMARRIAYFCRGRIGRAHRLIRLAYVRNRMRSEPSRFLDLALLAETADAMDIHKSPKPLNPFRVDPPKHWEPALAQDPVQDGRRPGKRRQPDADPFA</sequence>
<dbReference type="InterPro" id="IPR027417">
    <property type="entry name" value="P-loop_NTPase"/>
</dbReference>
<organism evidence="2 3">
    <name type="scientific">Siccirubricoccus soli</name>
    <dbReference type="NCBI Taxonomy" id="2899147"/>
    <lineage>
        <taxon>Bacteria</taxon>
        <taxon>Pseudomonadati</taxon>
        <taxon>Pseudomonadota</taxon>
        <taxon>Alphaproteobacteria</taxon>
        <taxon>Acetobacterales</taxon>
        <taxon>Roseomonadaceae</taxon>
        <taxon>Siccirubricoccus</taxon>
    </lineage>
</organism>
<feature type="compositionally biased region" description="Basic and acidic residues" evidence="1">
    <location>
        <begin position="216"/>
        <end position="233"/>
    </location>
</feature>
<gene>
    <name evidence="2" type="ORF">JYK14_06265</name>
</gene>